<dbReference type="PROSITE" id="PS51900">
    <property type="entry name" value="CB"/>
    <property type="match status" value="1"/>
</dbReference>
<proteinExistence type="inferred from homology"/>
<keyword evidence="2" id="KW-0229">DNA integration</keyword>
<dbReference type="InterPro" id="IPR044068">
    <property type="entry name" value="CB"/>
</dbReference>
<reference evidence="8 9" key="1">
    <citation type="journal article" date="2019" name="Nat. Med.">
        <title>A library of human gut bacterial isolates paired with longitudinal multiomics data enables mechanistic microbiome research.</title>
        <authorList>
            <person name="Poyet M."/>
            <person name="Groussin M."/>
            <person name="Gibbons S.M."/>
            <person name="Avila-Pacheco J."/>
            <person name="Jiang X."/>
            <person name="Kearney S.M."/>
            <person name="Perrotta A.R."/>
            <person name="Berdy B."/>
            <person name="Zhao S."/>
            <person name="Lieberman T.D."/>
            <person name="Swanson P.K."/>
            <person name="Smith M."/>
            <person name="Roesemann S."/>
            <person name="Alexander J.E."/>
            <person name="Rich S.A."/>
            <person name="Livny J."/>
            <person name="Vlamakis H."/>
            <person name="Clish C."/>
            <person name="Bullock K."/>
            <person name="Deik A."/>
            <person name="Scott J."/>
            <person name="Pierce K.A."/>
            <person name="Xavier R.J."/>
            <person name="Alm E.J."/>
        </authorList>
    </citation>
    <scope>NUCLEOTIDE SEQUENCE [LARGE SCALE GENOMIC DNA]</scope>
    <source>
        <strain evidence="8 9">BIOML-A198</strain>
    </source>
</reference>
<gene>
    <name evidence="8" type="ORF">GMA92_00785</name>
</gene>
<sequence>MKGSVRKRGEKWSYYFTIKVDGTYKKKEKGGFRTKKEAETALREVLQQYEKQGFVQNNVSYTLQEFSNYWYENVASNSCRYNTLVQYNSMLKNHIIPELGFIKMTSITPEILQKFFAEKQKSLSNNTIAAIKKVLNNIFKLAIKQMIISYNPLDRLELKKKSEEKKIAIVSLDDLDTIFEDLKDTRYYIPFLIATQVGGRRSEVLGLTWDNIDLENKLITFDKQLLNKVGTGLELSPTKTASSNRTLLMTDKLVNALLEHRKQQLSNKDFYGNVYYTEQDFVCCNEDGSPIPPESLTSKVTRMSKRLGVDLKFHALRHTHATMLLNAGVNIKVIQERLGHSSITTTLDTYSHVTKEGEVDAIKLFERKFNK</sequence>
<comment type="caution">
    <text evidence="8">The sequence shown here is derived from an EMBL/GenBank/DDBJ whole genome shotgun (WGS) entry which is preliminary data.</text>
</comment>
<evidence type="ECO:0000259" key="7">
    <source>
        <dbReference type="PROSITE" id="PS51900"/>
    </source>
</evidence>
<evidence type="ECO:0000256" key="4">
    <source>
        <dbReference type="ARBA" id="ARBA00023172"/>
    </source>
</evidence>
<dbReference type="GO" id="GO:0003677">
    <property type="term" value="F:DNA binding"/>
    <property type="evidence" value="ECO:0007669"/>
    <property type="project" value="UniProtKB-UniRule"/>
</dbReference>
<dbReference type="PANTHER" id="PTHR30349">
    <property type="entry name" value="PHAGE INTEGRASE-RELATED"/>
    <property type="match status" value="1"/>
</dbReference>
<dbReference type="RefSeq" id="WP_155222794.1">
    <property type="nucleotide sequence ID" value="NZ_JBKXON010000196.1"/>
</dbReference>
<comment type="similarity">
    <text evidence="1">Belongs to the 'phage' integrase family.</text>
</comment>
<dbReference type="GO" id="GO:0015074">
    <property type="term" value="P:DNA integration"/>
    <property type="evidence" value="ECO:0007669"/>
    <property type="project" value="UniProtKB-KW"/>
</dbReference>
<dbReference type="Gene3D" id="1.10.443.10">
    <property type="entry name" value="Intergrase catalytic core"/>
    <property type="match status" value="1"/>
</dbReference>
<dbReference type="GO" id="GO:0006310">
    <property type="term" value="P:DNA recombination"/>
    <property type="evidence" value="ECO:0007669"/>
    <property type="project" value="UniProtKB-KW"/>
</dbReference>
<name>A0A9X4XAS2_9FIRM</name>
<evidence type="ECO:0000256" key="5">
    <source>
        <dbReference type="PROSITE-ProRule" id="PRU01248"/>
    </source>
</evidence>
<dbReference type="InterPro" id="IPR011010">
    <property type="entry name" value="DNA_brk_join_enz"/>
</dbReference>
<dbReference type="InterPro" id="IPR010998">
    <property type="entry name" value="Integrase_recombinase_N"/>
</dbReference>
<keyword evidence="4" id="KW-0233">DNA recombination</keyword>
<feature type="domain" description="Tyr recombinase" evidence="6">
    <location>
        <begin position="165"/>
        <end position="363"/>
    </location>
</feature>
<dbReference type="InterPro" id="IPR002104">
    <property type="entry name" value="Integrase_catalytic"/>
</dbReference>
<dbReference type="SUPFAM" id="SSF56349">
    <property type="entry name" value="DNA breaking-rejoining enzymes"/>
    <property type="match status" value="1"/>
</dbReference>
<dbReference type="PROSITE" id="PS51898">
    <property type="entry name" value="TYR_RECOMBINASE"/>
    <property type="match status" value="1"/>
</dbReference>
<dbReference type="Gene3D" id="1.10.150.130">
    <property type="match status" value="1"/>
</dbReference>
<evidence type="ECO:0000313" key="8">
    <source>
        <dbReference type="EMBL" id="MTK19974.1"/>
    </source>
</evidence>
<dbReference type="Pfam" id="PF00589">
    <property type="entry name" value="Phage_integrase"/>
    <property type="match status" value="1"/>
</dbReference>
<evidence type="ECO:0000313" key="9">
    <source>
        <dbReference type="Proteomes" id="UP000487649"/>
    </source>
</evidence>
<evidence type="ECO:0000256" key="3">
    <source>
        <dbReference type="ARBA" id="ARBA00023125"/>
    </source>
</evidence>
<dbReference type="InterPro" id="IPR004107">
    <property type="entry name" value="Integrase_SAM-like_N"/>
</dbReference>
<dbReference type="EMBL" id="WMQE01000001">
    <property type="protein sequence ID" value="MTK19974.1"/>
    <property type="molecule type" value="Genomic_DNA"/>
</dbReference>
<feature type="domain" description="Core-binding (CB)" evidence="7">
    <location>
        <begin position="61"/>
        <end position="143"/>
    </location>
</feature>
<dbReference type="InterPro" id="IPR028259">
    <property type="entry name" value="AP2-like_int_N"/>
</dbReference>
<organism evidence="8 9">
    <name type="scientific">Turicibacter sanguinis</name>
    <dbReference type="NCBI Taxonomy" id="154288"/>
    <lineage>
        <taxon>Bacteria</taxon>
        <taxon>Bacillati</taxon>
        <taxon>Bacillota</taxon>
        <taxon>Erysipelotrichia</taxon>
        <taxon>Erysipelotrichales</taxon>
        <taxon>Turicibacteraceae</taxon>
        <taxon>Turicibacter</taxon>
    </lineage>
</organism>
<dbReference type="InterPro" id="IPR050090">
    <property type="entry name" value="Tyrosine_recombinase_XerCD"/>
</dbReference>
<protein>
    <submittedName>
        <fullName evidence="8">Tyrosine-type recombinase/integrase</fullName>
    </submittedName>
</protein>
<evidence type="ECO:0000256" key="1">
    <source>
        <dbReference type="ARBA" id="ARBA00008857"/>
    </source>
</evidence>
<evidence type="ECO:0000259" key="6">
    <source>
        <dbReference type="PROSITE" id="PS51898"/>
    </source>
</evidence>
<dbReference type="CDD" id="cd01189">
    <property type="entry name" value="INT_ICEBs1_C_like"/>
    <property type="match status" value="1"/>
</dbReference>
<evidence type="ECO:0000256" key="2">
    <source>
        <dbReference type="ARBA" id="ARBA00022908"/>
    </source>
</evidence>
<dbReference type="InterPro" id="IPR013762">
    <property type="entry name" value="Integrase-like_cat_sf"/>
</dbReference>
<keyword evidence="3 5" id="KW-0238">DNA-binding</keyword>
<dbReference type="AlphaFoldDB" id="A0A9X4XAS2"/>
<accession>A0A9X4XAS2</accession>
<dbReference type="PANTHER" id="PTHR30349:SF64">
    <property type="entry name" value="PROPHAGE INTEGRASE INTD-RELATED"/>
    <property type="match status" value="1"/>
</dbReference>
<dbReference type="Proteomes" id="UP000487649">
    <property type="component" value="Unassembled WGS sequence"/>
</dbReference>
<dbReference type="Pfam" id="PF14657">
    <property type="entry name" value="Arm-DNA-bind_4"/>
    <property type="match status" value="1"/>
</dbReference>
<dbReference type="Pfam" id="PF14659">
    <property type="entry name" value="Phage_int_SAM_3"/>
    <property type="match status" value="1"/>
</dbReference>